<dbReference type="Proteomes" id="UP000321491">
    <property type="component" value="Unassembled WGS sequence"/>
</dbReference>
<dbReference type="Pfam" id="PF13115">
    <property type="entry name" value="YtkA"/>
    <property type="match status" value="1"/>
</dbReference>
<feature type="region of interest" description="Disordered" evidence="1">
    <location>
        <begin position="76"/>
        <end position="99"/>
    </location>
</feature>
<feature type="signal peptide" evidence="2">
    <location>
        <begin position="1"/>
        <end position="19"/>
    </location>
</feature>
<dbReference type="EMBL" id="BJXW01000035">
    <property type="protein sequence ID" value="GEN32253.1"/>
    <property type="molecule type" value="Genomic_DNA"/>
</dbReference>
<reference evidence="4 5" key="1">
    <citation type="submission" date="2019-07" db="EMBL/GenBank/DDBJ databases">
        <title>Whole genome shotgun sequence of Cerasibacillus quisquiliarum NBRC 102429.</title>
        <authorList>
            <person name="Hosoyama A."/>
            <person name="Uohara A."/>
            <person name="Ohji S."/>
            <person name="Ichikawa N."/>
        </authorList>
    </citation>
    <scope>NUCLEOTIDE SEQUENCE [LARGE SCALE GENOMIC DNA]</scope>
    <source>
        <strain evidence="4 5">NBRC 102429</strain>
    </source>
</reference>
<feature type="chain" id="PRO_5039532006" description="YtkA-like domain-containing protein" evidence="2">
    <location>
        <begin position="20"/>
        <end position="146"/>
    </location>
</feature>
<evidence type="ECO:0000256" key="1">
    <source>
        <dbReference type="SAM" id="MobiDB-lite"/>
    </source>
</evidence>
<gene>
    <name evidence="4" type="primary">ytkA</name>
    <name evidence="4" type="ORF">CQU01_24910</name>
</gene>
<evidence type="ECO:0000313" key="4">
    <source>
        <dbReference type="EMBL" id="GEN32253.1"/>
    </source>
</evidence>
<proteinExistence type="predicted"/>
<comment type="caution">
    <text evidence="4">The sequence shown here is derived from an EMBL/GenBank/DDBJ whole genome shotgun (WGS) entry which is preliminary data.</text>
</comment>
<keyword evidence="2" id="KW-0732">Signal</keyword>
<dbReference type="AlphaFoldDB" id="A0A511V3D9"/>
<sequence length="146" mass="16033">MYKKWLSIMMMLGIVMLAAACGASDDIDELTPLEVDLQVPETAEVGETVELKAVVTFGDKKVDDADDVEFEIWVDGEKEDPSNMDDNEASEMIKPNNDGDGVYTAETTFDKDAVYVVQVHVTAEGLHTMPLQKITVGDGEAEDEEK</sequence>
<evidence type="ECO:0000259" key="3">
    <source>
        <dbReference type="Pfam" id="PF13115"/>
    </source>
</evidence>
<dbReference type="InterPro" id="IPR032693">
    <property type="entry name" value="YtkA-like_dom"/>
</dbReference>
<dbReference type="PROSITE" id="PS51257">
    <property type="entry name" value="PROKAR_LIPOPROTEIN"/>
    <property type="match status" value="1"/>
</dbReference>
<name>A0A511V3D9_9BACI</name>
<dbReference type="OrthoDB" id="2679563at2"/>
<keyword evidence="5" id="KW-1185">Reference proteome</keyword>
<organism evidence="4 5">
    <name type="scientific">Cerasibacillus quisquiliarum</name>
    <dbReference type="NCBI Taxonomy" id="227865"/>
    <lineage>
        <taxon>Bacteria</taxon>
        <taxon>Bacillati</taxon>
        <taxon>Bacillota</taxon>
        <taxon>Bacilli</taxon>
        <taxon>Bacillales</taxon>
        <taxon>Bacillaceae</taxon>
        <taxon>Cerasibacillus</taxon>
    </lineage>
</organism>
<evidence type="ECO:0000256" key="2">
    <source>
        <dbReference type="SAM" id="SignalP"/>
    </source>
</evidence>
<accession>A0A511V3D9</accession>
<feature type="domain" description="YtkA-like" evidence="3">
    <location>
        <begin position="29"/>
        <end position="120"/>
    </location>
</feature>
<protein>
    <recommendedName>
        <fullName evidence="3">YtkA-like domain-containing protein</fullName>
    </recommendedName>
</protein>
<dbReference type="RefSeq" id="WP_146938604.1">
    <property type="nucleotide sequence ID" value="NZ_BJXW01000035.1"/>
</dbReference>
<evidence type="ECO:0000313" key="5">
    <source>
        <dbReference type="Proteomes" id="UP000321491"/>
    </source>
</evidence>